<accession>A0A1H0XV97</accession>
<reference evidence="1 2" key="1">
    <citation type="submission" date="2016-10" db="EMBL/GenBank/DDBJ databases">
        <authorList>
            <person name="de Groot N.N."/>
        </authorList>
    </citation>
    <scope>NUCLEOTIDE SEQUENCE [LARGE SCALE GENOMIC DNA]</scope>
    <source>
        <strain evidence="1 2">DSM 22788</strain>
    </source>
</reference>
<evidence type="ECO:0000313" key="1">
    <source>
        <dbReference type="EMBL" id="SDQ06838.1"/>
    </source>
</evidence>
<name>A0A1H0XV97_9MICO</name>
<organism evidence="1 2">
    <name type="scientific">Leucobacter chromiiresistens</name>
    <dbReference type="NCBI Taxonomy" id="1079994"/>
    <lineage>
        <taxon>Bacteria</taxon>
        <taxon>Bacillati</taxon>
        <taxon>Actinomycetota</taxon>
        <taxon>Actinomycetes</taxon>
        <taxon>Micrococcales</taxon>
        <taxon>Microbacteriaceae</taxon>
        <taxon>Leucobacter</taxon>
    </lineage>
</organism>
<gene>
    <name evidence="1" type="ORF">SAMN04488565_0224</name>
</gene>
<sequence>MCSPVRCSTCNKATWSGCGLHIEEALAGFAKDERCTCER</sequence>
<proteinExistence type="predicted"/>
<evidence type="ECO:0000313" key="2">
    <source>
        <dbReference type="Proteomes" id="UP000182690"/>
    </source>
</evidence>
<dbReference type="PANTHER" id="PTHR34724">
    <property type="entry name" value="OS12G0596101 PROTEIN"/>
    <property type="match status" value="1"/>
</dbReference>
<dbReference type="EMBL" id="FNKB01000001">
    <property type="protein sequence ID" value="SDQ06838.1"/>
    <property type="molecule type" value="Genomic_DNA"/>
</dbReference>
<dbReference type="STRING" id="1079994.SAMN04488565_0224"/>
<dbReference type="AlphaFoldDB" id="A0A1H0XV97"/>
<dbReference type="PANTHER" id="PTHR34724:SF2">
    <property type="entry name" value="OS12G0596101 PROTEIN"/>
    <property type="match status" value="1"/>
</dbReference>
<dbReference type="Proteomes" id="UP000182690">
    <property type="component" value="Unassembled WGS sequence"/>
</dbReference>
<protein>
    <submittedName>
        <fullName evidence="1">Uncharacterized protein</fullName>
    </submittedName>
</protein>